<dbReference type="Proteomes" id="UP000675880">
    <property type="component" value="Unassembled WGS sequence"/>
</dbReference>
<name>A0ABN7MFQ8_9BACT</name>
<dbReference type="EMBL" id="CAJNBJ010000020">
    <property type="protein sequence ID" value="CAE6796804.1"/>
    <property type="molecule type" value="Genomic_DNA"/>
</dbReference>
<gene>
    <name evidence="1" type="ORF">NSPZN2_70132</name>
</gene>
<evidence type="ECO:0000313" key="1">
    <source>
        <dbReference type="EMBL" id="CAE6796804.1"/>
    </source>
</evidence>
<accession>A0ABN7MFQ8</accession>
<evidence type="ECO:0000313" key="2">
    <source>
        <dbReference type="Proteomes" id="UP000675880"/>
    </source>
</evidence>
<reference evidence="1 2" key="1">
    <citation type="submission" date="2021-02" db="EMBL/GenBank/DDBJ databases">
        <authorList>
            <person name="Han P."/>
        </authorList>
    </citation>
    <scope>NUCLEOTIDE SEQUENCE [LARGE SCALE GENOMIC DNA]</scope>
    <source>
        <strain evidence="1">Candidatus Nitrospira sp. ZN2</strain>
    </source>
</reference>
<comment type="caution">
    <text evidence="1">The sequence shown here is derived from an EMBL/GenBank/DDBJ whole genome shotgun (WGS) entry which is preliminary data.</text>
</comment>
<organism evidence="1 2">
    <name type="scientific">Nitrospira defluvii</name>
    <dbReference type="NCBI Taxonomy" id="330214"/>
    <lineage>
        <taxon>Bacteria</taxon>
        <taxon>Pseudomonadati</taxon>
        <taxon>Nitrospirota</taxon>
        <taxon>Nitrospiria</taxon>
        <taxon>Nitrospirales</taxon>
        <taxon>Nitrospiraceae</taxon>
        <taxon>Nitrospira</taxon>
    </lineage>
</organism>
<keyword evidence="2" id="KW-1185">Reference proteome</keyword>
<sequence length="85" mass="9848">MRWRPWLFWQTRTTRDHASSPALTIWRSVAPNLKPIEFAHERAQTCLYIGWYMGVWTLRLFVCGDFLFRIESCGGSGGEDAHTSA</sequence>
<protein>
    <submittedName>
        <fullName evidence="1">Uncharacterized protein</fullName>
    </submittedName>
</protein>
<proteinExistence type="predicted"/>